<evidence type="ECO:0000256" key="3">
    <source>
        <dbReference type="ARBA" id="ARBA00022692"/>
    </source>
</evidence>
<comment type="subcellular location">
    <subcellularLocation>
        <location evidence="1">Membrane</location>
        <topology evidence="1">Single-pass membrane protein</topology>
    </subcellularLocation>
</comment>
<keyword evidence="4" id="KW-1133">Transmembrane helix</keyword>
<evidence type="ECO:0000313" key="10">
    <source>
        <dbReference type="EMBL" id="KAF3766875.1"/>
    </source>
</evidence>
<dbReference type="Proteomes" id="UP000803844">
    <property type="component" value="Unassembled WGS sequence"/>
</dbReference>
<keyword evidence="7" id="KW-0472">Membrane</keyword>
<dbReference type="PANTHER" id="PTHR33365">
    <property type="entry name" value="YALI0B05434P"/>
    <property type="match status" value="1"/>
</dbReference>
<accession>A0A9P4Y6A1</accession>
<evidence type="ECO:0000256" key="5">
    <source>
        <dbReference type="ARBA" id="ARBA00023002"/>
    </source>
</evidence>
<evidence type="ECO:0000256" key="1">
    <source>
        <dbReference type="ARBA" id="ARBA00004167"/>
    </source>
</evidence>
<dbReference type="RefSeq" id="XP_040777836.1">
    <property type="nucleotide sequence ID" value="XM_040916946.1"/>
</dbReference>
<comment type="caution">
    <text evidence="10">The sequence shown here is derived from an EMBL/GenBank/DDBJ whole genome shotgun (WGS) entry which is preliminary data.</text>
</comment>
<dbReference type="GO" id="GO:0016020">
    <property type="term" value="C:membrane"/>
    <property type="evidence" value="ECO:0007669"/>
    <property type="project" value="UniProtKB-SubCell"/>
</dbReference>
<keyword evidence="6" id="KW-0843">Virulence</keyword>
<evidence type="ECO:0000256" key="6">
    <source>
        <dbReference type="ARBA" id="ARBA00023026"/>
    </source>
</evidence>
<keyword evidence="5" id="KW-0560">Oxidoreductase</keyword>
<dbReference type="GO" id="GO:0016491">
    <property type="term" value="F:oxidoreductase activity"/>
    <property type="evidence" value="ECO:0007669"/>
    <property type="project" value="UniProtKB-KW"/>
</dbReference>
<dbReference type="AlphaFoldDB" id="A0A9P4Y6A1"/>
<dbReference type="GeneID" id="63834075"/>
<evidence type="ECO:0000313" key="11">
    <source>
        <dbReference type="Proteomes" id="UP000803844"/>
    </source>
</evidence>
<comment type="pathway">
    <text evidence="2">Mycotoxin biosynthesis.</text>
</comment>
<dbReference type="Pfam" id="PF11807">
    <property type="entry name" value="UstYa"/>
    <property type="match status" value="1"/>
</dbReference>
<dbReference type="GO" id="GO:0043386">
    <property type="term" value="P:mycotoxin biosynthetic process"/>
    <property type="evidence" value="ECO:0007669"/>
    <property type="project" value="InterPro"/>
</dbReference>
<dbReference type="PANTHER" id="PTHR33365:SF11">
    <property type="entry name" value="TAT PATHWAY SIGNAL SEQUENCE"/>
    <property type="match status" value="1"/>
</dbReference>
<evidence type="ECO:0000256" key="7">
    <source>
        <dbReference type="ARBA" id="ARBA00023136"/>
    </source>
</evidence>
<comment type="similarity">
    <text evidence="9">Belongs to the ustYa family.</text>
</comment>
<gene>
    <name evidence="10" type="ORF">M406DRAFT_254195</name>
</gene>
<evidence type="ECO:0000256" key="2">
    <source>
        <dbReference type="ARBA" id="ARBA00004685"/>
    </source>
</evidence>
<feature type="non-terminal residue" evidence="10">
    <location>
        <position position="1"/>
    </location>
</feature>
<name>A0A9P4Y6A1_CRYP1</name>
<keyword evidence="3" id="KW-0812">Transmembrane</keyword>
<reference evidence="10" key="1">
    <citation type="journal article" date="2020" name="Phytopathology">
        <title>Genome sequence of the chestnut blight fungus Cryphonectria parasitica EP155: A fundamental resource for an archetypical invasive plant pathogen.</title>
        <authorList>
            <person name="Crouch J.A."/>
            <person name="Dawe A."/>
            <person name="Aerts A."/>
            <person name="Barry K."/>
            <person name="Churchill A.C.L."/>
            <person name="Grimwood J."/>
            <person name="Hillman B."/>
            <person name="Milgroom M.G."/>
            <person name="Pangilinan J."/>
            <person name="Smith M."/>
            <person name="Salamov A."/>
            <person name="Schmutz J."/>
            <person name="Yadav J."/>
            <person name="Grigoriev I.V."/>
            <person name="Nuss D."/>
        </authorList>
    </citation>
    <scope>NUCLEOTIDE SEQUENCE</scope>
    <source>
        <strain evidence="10">EP155</strain>
    </source>
</reference>
<evidence type="ECO:0000256" key="9">
    <source>
        <dbReference type="ARBA" id="ARBA00035112"/>
    </source>
</evidence>
<evidence type="ECO:0000256" key="4">
    <source>
        <dbReference type="ARBA" id="ARBA00022989"/>
    </source>
</evidence>
<sequence>VAVNVVKWNADASFVPTNTSEWFSDALVAKWNTMLPCKPVPPGEAGTIFSADSMTHQLHCLFMMGRIYSTLRENRSEEIDDGLHTHFMHCIDYIRQAAMCTGDVALEPHSASDGADLGPLDGGWNGVHVCKNYDEVVDYLAAGIRDGTRVVLPIDD</sequence>
<evidence type="ECO:0000256" key="8">
    <source>
        <dbReference type="ARBA" id="ARBA00023180"/>
    </source>
</evidence>
<evidence type="ECO:0008006" key="12">
    <source>
        <dbReference type="Google" id="ProtNLM"/>
    </source>
</evidence>
<keyword evidence="8" id="KW-0325">Glycoprotein</keyword>
<dbReference type="InterPro" id="IPR021765">
    <property type="entry name" value="UstYa-like"/>
</dbReference>
<keyword evidence="11" id="KW-1185">Reference proteome</keyword>
<protein>
    <recommendedName>
        <fullName evidence="12">Oxidase ustYa</fullName>
    </recommendedName>
</protein>
<dbReference type="OrthoDB" id="3687641at2759"/>
<dbReference type="EMBL" id="MU032346">
    <property type="protein sequence ID" value="KAF3766875.1"/>
    <property type="molecule type" value="Genomic_DNA"/>
</dbReference>
<proteinExistence type="inferred from homology"/>
<organism evidence="10 11">
    <name type="scientific">Cryphonectria parasitica (strain ATCC 38755 / EP155)</name>
    <dbReference type="NCBI Taxonomy" id="660469"/>
    <lineage>
        <taxon>Eukaryota</taxon>
        <taxon>Fungi</taxon>
        <taxon>Dikarya</taxon>
        <taxon>Ascomycota</taxon>
        <taxon>Pezizomycotina</taxon>
        <taxon>Sordariomycetes</taxon>
        <taxon>Sordariomycetidae</taxon>
        <taxon>Diaporthales</taxon>
        <taxon>Cryphonectriaceae</taxon>
        <taxon>Cryphonectria-Endothia species complex</taxon>
        <taxon>Cryphonectria</taxon>
    </lineage>
</organism>